<reference evidence="1 2" key="1">
    <citation type="journal article" date="2021" name="Genome Biol.">
        <title>AFLAP: assembly-free linkage analysis pipeline using k-mers from genome sequencing data.</title>
        <authorList>
            <person name="Fletcher K."/>
            <person name="Zhang L."/>
            <person name="Gil J."/>
            <person name="Han R."/>
            <person name="Cavanaugh K."/>
            <person name="Michelmore R."/>
        </authorList>
    </citation>
    <scope>NUCLEOTIDE SEQUENCE [LARGE SCALE GENOMIC DNA]</scope>
    <source>
        <strain evidence="1 2">SF5</strain>
    </source>
</reference>
<evidence type="ECO:0000313" key="1">
    <source>
        <dbReference type="EMBL" id="TDH66456.1"/>
    </source>
</evidence>
<name>A0A976FH32_BRELC</name>
<protein>
    <submittedName>
        <fullName evidence="1">Uncharacterized protein</fullName>
    </submittedName>
</protein>
<sequence>MAVATTLKDLRLDAIKAPCYSGQMQESFALSKEQVQQYFEVKRVERKSATMANTSIPTIGSMLIGTAAEWLCNRINTVDELFFQMVTQQNLHCR</sequence>
<dbReference type="KEGG" id="blac:94351475"/>
<dbReference type="Proteomes" id="UP000294530">
    <property type="component" value="Unassembled WGS sequence"/>
</dbReference>
<dbReference type="EMBL" id="SHOA02000017">
    <property type="protein sequence ID" value="TDH66456.1"/>
    <property type="molecule type" value="Genomic_DNA"/>
</dbReference>
<dbReference type="AlphaFoldDB" id="A0A976FH32"/>
<dbReference type="GeneID" id="94351475"/>
<evidence type="ECO:0000313" key="2">
    <source>
        <dbReference type="Proteomes" id="UP000294530"/>
    </source>
</evidence>
<organism evidence="1 2">
    <name type="scientific">Bremia lactucae</name>
    <name type="common">Lettuce downy mildew</name>
    <dbReference type="NCBI Taxonomy" id="4779"/>
    <lineage>
        <taxon>Eukaryota</taxon>
        <taxon>Sar</taxon>
        <taxon>Stramenopiles</taxon>
        <taxon>Oomycota</taxon>
        <taxon>Peronosporomycetes</taxon>
        <taxon>Peronosporales</taxon>
        <taxon>Peronosporaceae</taxon>
        <taxon>Bremia</taxon>
    </lineage>
</organism>
<accession>A0A976FH32</accession>
<gene>
    <name evidence="1" type="ORF">CCR75_007746</name>
</gene>
<dbReference type="RefSeq" id="XP_067815955.1">
    <property type="nucleotide sequence ID" value="XM_067965804.1"/>
</dbReference>
<proteinExistence type="predicted"/>
<keyword evidence="2" id="KW-1185">Reference proteome</keyword>
<comment type="caution">
    <text evidence="1">The sequence shown here is derived from an EMBL/GenBank/DDBJ whole genome shotgun (WGS) entry which is preliminary data.</text>
</comment>